<name>A0ABR7E0V9_9BACT</name>
<dbReference type="RefSeq" id="WP_186959405.1">
    <property type="nucleotide sequence ID" value="NZ_JACOOI010000010.1"/>
</dbReference>
<evidence type="ECO:0000313" key="4">
    <source>
        <dbReference type="Proteomes" id="UP000644010"/>
    </source>
</evidence>
<accession>A0ABR7E0V9</accession>
<evidence type="ECO:0000259" key="2">
    <source>
        <dbReference type="Pfam" id="PF19910"/>
    </source>
</evidence>
<organism evidence="3 4">
    <name type="scientific">Parabacteroides segnis</name>
    <dbReference type="NCBI Taxonomy" id="2763058"/>
    <lineage>
        <taxon>Bacteria</taxon>
        <taxon>Pseudomonadati</taxon>
        <taxon>Bacteroidota</taxon>
        <taxon>Bacteroidia</taxon>
        <taxon>Bacteroidales</taxon>
        <taxon>Tannerellaceae</taxon>
        <taxon>Parabacteroides</taxon>
    </lineage>
</organism>
<sequence>MNKKFSTLVGCLLLGTAFSVNAQDLPKWYKASQADFAWPETADFAVKGKVPGFSLNKDNVTAAGTDRYKFSNNLNSLVPGISVAFDTDDKNGAPTANVVAGTKLAEGAAGWEKITPVYGSFDGGLGIIPGMQNRGEVFLTLNTQGLSNPTSIEFDIYAAKVNEGKTPNRNIKWAITAKSYALDGAGDAADLNIAAVTASGQQLDATESIEYTADNAGILAGSKYTIRLNENANGGKNSLANKVIVFQITNAKASEADDNEAQDKNEPVTVIKGLNFTYQRPEVLFSTTGKIDEFVTPAIYTEEANAGAGYEVSNKLYTRIEYFNPAEDIDLTAANLDLDVLSVYKLSVAYPFELNTDKLADFILDSDVPDVLKEGSVATYWIKIDNTKLTAGGATDGLFTLDKTFDGKNGNKKYITATFDFKFAPKQVKDFDASKYINAEIVARDASLAEAQLDGTSVPSFIIKPSTMAFDEYNQTKEAGLEVKNLPKYTNDVDWIANLTKNSEKPLQPKCEAVGYYAYDKDGKLIDINNDGKSDAKDFVKNDQFDETFLTNSGNLNTEKYKTITLAVKYERGNVSTDLEQSVDFQEVFGLNRALKFEGNIDANDYTGKDLAEKKLGAIYPNDLNVTGNNQYVWFTYGSNGSVAEAMQLPDGEVLNDGDLKGHYQRYFYAPFEANAPESARTSRVDTIFIHASELVPIVDNKAIVKFAIDQKGGDKASNDFRYKAADSYGVDVAYFKNPVTGAKIAANENFRGGAYTDTLYFEIDLNNVAMVKAVKEKGLEINMKYIADTEDWVGTDYNGGEQQIFKIITADTKGHNVLPVKGITDRGVVTNIYAQNYKDWYKFQKWEDKSGSDEIYDEQFPNDFGTSYINTCINGDSTSFVIAGINVIDTVKISTKSNQDASFVYTQDEASVAYGTLKVDNKKHLLTIVPNEYGEIYAKINVKFAPTDNNKAIDTLIYEPRHKAEVLRKFVYEDLKFGIGKRSAHKDTKFYGMGDLIYLVKDTLFNTRDVMGAKIKVSDKYQGNLGDDVEKVSDFESNLFYAAGYTYQADSLYSVVHGDAKKPVLLFTDENGAVINTAKKPMQMGEIVFGTTGEKTINIVGRELPFEDLVWPVDEANSSTIFFTNSNKDIYPVKDAKYRIKDLMTVLGGDVTVPVTIKAKPSVTAPCDTLTSLTVNVPVLCSVDSTINVSFQTVLVGPELNAFKPGDIQGDRANLTWKPGFKQGEVEHEVVVGLVKYNKKSSSIFISEVYADNGILAVELFNGTATKLNKDIFDIASPNYYLVLEESGKVVETRPIVSQYDIVEPYGAIAEWFTHDFKSNTLYTVTLKQGNVAMDQFQFSTSATHMGRRDDLIAAGQEVTETTDPYRQGKYDQAQWTNTNIWNMGLEWGRVGFAEEVAYTDSPKHETAFISSWDLAKSSMSGLYDGTLIKGLHNNVTYDVWVTPALTAGMDCVGRVIPTKGIIATSDSKLNGGNVIADITFDVPTANEDINSNVTAVTVIGDNGKVIIRNAAGKSVSVCDVLGKQIVKTVISSNEVEFNAPKGVVIVAVDGESAIKAIVK</sequence>
<proteinExistence type="predicted"/>
<comment type="caution">
    <text evidence="3">The sequence shown here is derived from an EMBL/GenBank/DDBJ whole genome shotgun (WGS) entry which is preliminary data.</text>
</comment>
<evidence type="ECO:0000313" key="3">
    <source>
        <dbReference type="EMBL" id="MBC5643400.1"/>
    </source>
</evidence>
<feature type="domain" description="DUF6383" evidence="2">
    <location>
        <begin position="1485"/>
        <end position="1560"/>
    </location>
</feature>
<dbReference type="Proteomes" id="UP000644010">
    <property type="component" value="Unassembled WGS sequence"/>
</dbReference>
<gene>
    <name evidence="3" type="ORF">H8S77_10930</name>
</gene>
<keyword evidence="1" id="KW-0732">Signal</keyword>
<protein>
    <recommendedName>
        <fullName evidence="2">DUF6383 domain-containing protein</fullName>
    </recommendedName>
</protein>
<reference evidence="3 4" key="1">
    <citation type="submission" date="2020-08" db="EMBL/GenBank/DDBJ databases">
        <title>Genome public.</title>
        <authorList>
            <person name="Liu C."/>
            <person name="Sun Q."/>
        </authorList>
    </citation>
    <scope>NUCLEOTIDE SEQUENCE [LARGE SCALE GENOMIC DNA]</scope>
    <source>
        <strain evidence="3 4">BX2</strain>
    </source>
</reference>
<keyword evidence="4" id="KW-1185">Reference proteome</keyword>
<feature type="chain" id="PRO_5045950554" description="DUF6383 domain-containing protein" evidence="1">
    <location>
        <begin position="23"/>
        <end position="1561"/>
    </location>
</feature>
<dbReference type="InterPro" id="IPR045963">
    <property type="entry name" value="DUF6383"/>
</dbReference>
<dbReference type="Pfam" id="PF19910">
    <property type="entry name" value="DUF6383"/>
    <property type="match status" value="1"/>
</dbReference>
<feature type="signal peptide" evidence="1">
    <location>
        <begin position="1"/>
        <end position="22"/>
    </location>
</feature>
<dbReference type="EMBL" id="JACOOI010000010">
    <property type="protein sequence ID" value="MBC5643400.1"/>
    <property type="molecule type" value="Genomic_DNA"/>
</dbReference>
<evidence type="ECO:0000256" key="1">
    <source>
        <dbReference type="SAM" id="SignalP"/>
    </source>
</evidence>